<dbReference type="CDD" id="cd01392">
    <property type="entry name" value="HTH_LacI"/>
    <property type="match status" value="1"/>
</dbReference>
<dbReference type="InterPro" id="IPR028082">
    <property type="entry name" value="Peripla_BP_I"/>
</dbReference>
<sequence>MANGRPTMRDIAAQAGVSPMSVSRALSGGSGVSEQTRAQVLATVEALGYQPNEFARQLRTGGPTHVIALVVTHLANPFYAELALGVERVAAAHGSRVMIMSTMADLDTEREVVTDLRRRPVDGVIIIPATPDHRHLAGLTDQGRPVVFATTPPNGIDADSVTVDDFGGMRSLCTRLLSVGHTRIGLIGLNHAMWTGSERHRGYAAAHAEAGLTIDSALIAERAGDIETASQATRRLLDLDDPPTAIIATNNQMTIGVLRAVRDVGSTAAVAGFDDLEVADLFQHPLTVVKYQAEQLGSRSAELLFNRLALRDEGPSQPAREMITTSIVRYR</sequence>
<name>A0A1H1TV56_9ACTN</name>
<evidence type="ECO:0000313" key="6">
    <source>
        <dbReference type="Proteomes" id="UP000199103"/>
    </source>
</evidence>
<dbReference type="Proteomes" id="UP000199103">
    <property type="component" value="Chromosome I"/>
</dbReference>
<dbReference type="PROSITE" id="PS50932">
    <property type="entry name" value="HTH_LACI_2"/>
    <property type="match status" value="1"/>
</dbReference>
<feature type="domain" description="HTH lacI-type" evidence="4">
    <location>
        <begin position="6"/>
        <end position="60"/>
    </location>
</feature>
<evidence type="ECO:0000313" key="5">
    <source>
        <dbReference type="EMBL" id="SDS63786.1"/>
    </source>
</evidence>
<dbReference type="Gene3D" id="1.10.260.40">
    <property type="entry name" value="lambda repressor-like DNA-binding domains"/>
    <property type="match status" value="1"/>
</dbReference>
<dbReference type="RefSeq" id="WP_157683424.1">
    <property type="nucleotide sequence ID" value="NZ_LT629772.1"/>
</dbReference>
<dbReference type="CDD" id="cd06267">
    <property type="entry name" value="PBP1_LacI_sugar_binding-like"/>
    <property type="match status" value="1"/>
</dbReference>
<evidence type="ECO:0000259" key="4">
    <source>
        <dbReference type="PROSITE" id="PS50932"/>
    </source>
</evidence>
<evidence type="ECO:0000256" key="1">
    <source>
        <dbReference type="ARBA" id="ARBA00023015"/>
    </source>
</evidence>
<accession>A0A1H1TV56</accession>
<dbReference type="PROSITE" id="PS00356">
    <property type="entry name" value="HTH_LACI_1"/>
    <property type="match status" value="1"/>
</dbReference>
<gene>
    <name evidence="5" type="ORF">SAMN04489812_2525</name>
</gene>
<keyword evidence="3" id="KW-0804">Transcription</keyword>
<dbReference type="OrthoDB" id="3595338at2"/>
<dbReference type="SMART" id="SM00354">
    <property type="entry name" value="HTH_LACI"/>
    <property type="match status" value="1"/>
</dbReference>
<dbReference type="Gene3D" id="3.40.50.2300">
    <property type="match status" value="2"/>
</dbReference>
<dbReference type="AlphaFoldDB" id="A0A1H1TV56"/>
<dbReference type="EMBL" id="LT629772">
    <property type="protein sequence ID" value="SDS63786.1"/>
    <property type="molecule type" value="Genomic_DNA"/>
</dbReference>
<protein>
    <submittedName>
        <fullName evidence="5">Transcriptional regulator, LacI family</fullName>
    </submittedName>
</protein>
<dbReference type="Pfam" id="PF00356">
    <property type="entry name" value="LacI"/>
    <property type="match status" value="1"/>
</dbReference>
<dbReference type="Pfam" id="PF00532">
    <property type="entry name" value="Peripla_BP_1"/>
    <property type="match status" value="1"/>
</dbReference>
<organism evidence="5 6">
    <name type="scientific">Microlunatus soli</name>
    <dbReference type="NCBI Taxonomy" id="630515"/>
    <lineage>
        <taxon>Bacteria</taxon>
        <taxon>Bacillati</taxon>
        <taxon>Actinomycetota</taxon>
        <taxon>Actinomycetes</taxon>
        <taxon>Propionibacteriales</taxon>
        <taxon>Propionibacteriaceae</taxon>
        <taxon>Microlunatus</taxon>
    </lineage>
</organism>
<dbReference type="InterPro" id="IPR000843">
    <property type="entry name" value="HTH_LacI"/>
</dbReference>
<dbReference type="SUPFAM" id="SSF53822">
    <property type="entry name" value="Periplasmic binding protein-like I"/>
    <property type="match status" value="1"/>
</dbReference>
<keyword evidence="1" id="KW-0805">Transcription regulation</keyword>
<dbReference type="STRING" id="630515.SAMN04489812_2525"/>
<dbReference type="PANTHER" id="PTHR30146">
    <property type="entry name" value="LACI-RELATED TRANSCRIPTIONAL REPRESSOR"/>
    <property type="match status" value="1"/>
</dbReference>
<keyword evidence="2" id="KW-0238">DNA-binding</keyword>
<dbReference type="GO" id="GO:0000976">
    <property type="term" value="F:transcription cis-regulatory region binding"/>
    <property type="evidence" value="ECO:0007669"/>
    <property type="project" value="TreeGrafter"/>
</dbReference>
<evidence type="ECO:0000256" key="3">
    <source>
        <dbReference type="ARBA" id="ARBA00023163"/>
    </source>
</evidence>
<evidence type="ECO:0000256" key="2">
    <source>
        <dbReference type="ARBA" id="ARBA00023125"/>
    </source>
</evidence>
<dbReference type="PANTHER" id="PTHR30146:SF109">
    <property type="entry name" value="HTH-TYPE TRANSCRIPTIONAL REGULATOR GALS"/>
    <property type="match status" value="1"/>
</dbReference>
<dbReference type="SUPFAM" id="SSF47413">
    <property type="entry name" value="lambda repressor-like DNA-binding domains"/>
    <property type="match status" value="1"/>
</dbReference>
<keyword evidence="6" id="KW-1185">Reference proteome</keyword>
<proteinExistence type="predicted"/>
<dbReference type="InterPro" id="IPR010982">
    <property type="entry name" value="Lambda_DNA-bd_dom_sf"/>
</dbReference>
<reference evidence="5 6" key="1">
    <citation type="submission" date="2016-10" db="EMBL/GenBank/DDBJ databases">
        <authorList>
            <person name="de Groot N.N."/>
        </authorList>
    </citation>
    <scope>NUCLEOTIDE SEQUENCE [LARGE SCALE GENOMIC DNA]</scope>
    <source>
        <strain evidence="5 6">DSM 21800</strain>
    </source>
</reference>
<dbReference type="InterPro" id="IPR001761">
    <property type="entry name" value="Peripla_BP/Lac1_sug-bd_dom"/>
</dbReference>
<dbReference type="GO" id="GO:0003700">
    <property type="term" value="F:DNA-binding transcription factor activity"/>
    <property type="evidence" value="ECO:0007669"/>
    <property type="project" value="TreeGrafter"/>
</dbReference>